<keyword evidence="2" id="KW-1185">Reference proteome</keyword>
<evidence type="ECO:0000313" key="1">
    <source>
        <dbReference type="EMBL" id="GGF16706.1"/>
    </source>
</evidence>
<dbReference type="EMBL" id="BMKP01000006">
    <property type="protein sequence ID" value="GGF16706.1"/>
    <property type="molecule type" value="Genomic_DNA"/>
</dbReference>
<dbReference type="Proteomes" id="UP000655016">
    <property type="component" value="Unassembled WGS sequence"/>
</dbReference>
<gene>
    <name evidence="1" type="ORF">GCM10011518_27650</name>
</gene>
<proteinExistence type="predicted"/>
<name>A0ABQ1UHS2_9FLAO</name>
<organism evidence="1 2">
    <name type="scientific">Flavobacterium limi</name>
    <dbReference type="NCBI Taxonomy" id="2045105"/>
    <lineage>
        <taxon>Bacteria</taxon>
        <taxon>Pseudomonadati</taxon>
        <taxon>Bacteroidota</taxon>
        <taxon>Flavobacteriia</taxon>
        <taxon>Flavobacteriales</taxon>
        <taxon>Flavobacteriaceae</taxon>
        <taxon>Flavobacterium</taxon>
    </lineage>
</organism>
<dbReference type="SUPFAM" id="SSF52402">
    <property type="entry name" value="Adenine nucleotide alpha hydrolases-like"/>
    <property type="match status" value="1"/>
</dbReference>
<evidence type="ECO:0008006" key="3">
    <source>
        <dbReference type="Google" id="ProtNLM"/>
    </source>
</evidence>
<reference evidence="2" key="1">
    <citation type="journal article" date="2019" name="Int. J. Syst. Evol. Microbiol.">
        <title>The Global Catalogue of Microorganisms (GCM) 10K type strain sequencing project: providing services to taxonomists for standard genome sequencing and annotation.</title>
        <authorList>
            <consortium name="The Broad Institute Genomics Platform"/>
            <consortium name="The Broad Institute Genome Sequencing Center for Infectious Disease"/>
            <person name="Wu L."/>
            <person name="Ma J."/>
        </authorList>
    </citation>
    <scope>NUCLEOTIDE SEQUENCE [LARGE SCALE GENOMIC DNA]</scope>
    <source>
        <strain evidence="2">CGMCC 1.16060</strain>
    </source>
</reference>
<sequence length="248" mass="28230">MYKLKLIHMKNFLIPTTLELDTINAVKSAINQAKNTNCEIILMMVSDTPDAFSSVQFLREMRTALTPSQEEVLETCRYIIEHTANCKLKVHNQYGISASILKGIIEAFAVKLVILTPSYKQETKKVHQYLVKLAGNQKCPILHLGTEVNKEDFNKALYIENGSANMHVKDVQQFLSANFSFEIVSQTGNFDNDYEQFAPYLSEAISKYDIDLLVETRKSEKIKFKKVKKHSINEKSGLPVLSLYEEIA</sequence>
<protein>
    <recommendedName>
        <fullName evidence="3">Universal stress protein family protein</fullName>
    </recommendedName>
</protein>
<comment type="caution">
    <text evidence="1">The sequence shown here is derived from an EMBL/GenBank/DDBJ whole genome shotgun (WGS) entry which is preliminary data.</text>
</comment>
<accession>A0ABQ1UHS2</accession>
<evidence type="ECO:0000313" key="2">
    <source>
        <dbReference type="Proteomes" id="UP000655016"/>
    </source>
</evidence>